<dbReference type="Pfam" id="PF07026">
    <property type="entry name" value="DUF1317"/>
    <property type="match status" value="1"/>
</dbReference>
<dbReference type="EMBL" id="JADRCP010000020">
    <property type="protein sequence ID" value="MBK5178499.1"/>
    <property type="molecule type" value="Genomic_DNA"/>
</dbReference>
<protein>
    <submittedName>
        <fullName evidence="2">DUF1317 family protein</fullName>
    </submittedName>
</protein>
<dbReference type="EMBL" id="JADRCQ010000020">
    <property type="protein sequence ID" value="MBK5075190.1"/>
    <property type="molecule type" value="Genomic_DNA"/>
</dbReference>
<dbReference type="RefSeq" id="WP_322091323.1">
    <property type="nucleotide sequence ID" value="NZ_JADRCP010000020.1"/>
</dbReference>
<dbReference type="AlphaFoldDB" id="A0A9D7ALL7"/>
<evidence type="ECO:0000313" key="2">
    <source>
        <dbReference type="EMBL" id="MBK5178499.1"/>
    </source>
</evidence>
<dbReference type="Proteomes" id="UP000807542">
    <property type="component" value="Unassembled WGS sequence"/>
</dbReference>
<organism evidence="2 3">
    <name type="scientific">Limnobaculum xujianqingii</name>
    <dbReference type="NCBI Taxonomy" id="2738837"/>
    <lineage>
        <taxon>Bacteria</taxon>
        <taxon>Pseudomonadati</taxon>
        <taxon>Pseudomonadota</taxon>
        <taxon>Gammaproteobacteria</taxon>
        <taxon>Enterobacterales</taxon>
        <taxon>Budviciaceae</taxon>
        <taxon>Limnobaculum</taxon>
    </lineage>
</organism>
<evidence type="ECO:0000313" key="4">
    <source>
        <dbReference type="Proteomes" id="UP001296969"/>
    </source>
</evidence>
<gene>
    <name evidence="2" type="ORF">I2492_19525</name>
    <name evidence="1" type="ORF">I2493_19535</name>
</gene>
<sequence length="96" mass="10923">MKSSHDKITVGLVTLPYSQISAGWITPDRRIIKNPIAAQNHAEKLNIQQSNKWEQYEKDFLMLVAGEMSIGKIAEKLERTPADIRNMGKRIGAKFR</sequence>
<proteinExistence type="predicted"/>
<reference evidence="2 4" key="1">
    <citation type="submission" date="2020-11" db="EMBL/GenBank/DDBJ databases">
        <title>Insectihabitans protaetiae gen. nov. sp. nov. and Insectihabitans allomyrinae sp. nov., isolated from larvae of Protaetia brevitarsis seulensis and Allomyrina dichotoma, respectively.</title>
        <authorList>
            <person name="Lee S.D."/>
            <person name="Byeon Y.-S."/>
            <person name="Kim S.-M."/>
            <person name="Yang H.L."/>
            <person name="Kim I.S."/>
        </authorList>
    </citation>
    <scope>NUCLEOTIDE SEQUENCE</scope>
    <source>
        <strain evidence="2">CWB-B4</strain>
        <strain evidence="1 4">CWB-B43</strain>
    </source>
</reference>
<evidence type="ECO:0000313" key="3">
    <source>
        <dbReference type="Proteomes" id="UP000807542"/>
    </source>
</evidence>
<accession>A0A9D7ALL7</accession>
<keyword evidence="4" id="KW-1185">Reference proteome</keyword>
<dbReference type="Proteomes" id="UP001296969">
    <property type="component" value="Unassembled WGS sequence"/>
</dbReference>
<evidence type="ECO:0000313" key="1">
    <source>
        <dbReference type="EMBL" id="MBK5075190.1"/>
    </source>
</evidence>
<comment type="caution">
    <text evidence="2">The sequence shown here is derived from an EMBL/GenBank/DDBJ whole genome shotgun (WGS) entry which is preliminary data.</text>
</comment>
<dbReference type="InterPro" id="IPR009750">
    <property type="entry name" value="DUF1317"/>
</dbReference>
<name>A0A9D7ALL7_9GAMM</name>